<proteinExistence type="predicted"/>
<dbReference type="AlphaFoldDB" id="A0ABD1C6J3"/>
<evidence type="ECO:0000313" key="2">
    <source>
        <dbReference type="Proteomes" id="UP001558713"/>
    </source>
</evidence>
<accession>A0ABD1C6J3</accession>
<gene>
    <name evidence="1" type="ORF">V5N11_002834</name>
</gene>
<organism evidence="1 2">
    <name type="scientific">Cardamine amara subsp. amara</name>
    <dbReference type="NCBI Taxonomy" id="228776"/>
    <lineage>
        <taxon>Eukaryota</taxon>
        <taxon>Viridiplantae</taxon>
        <taxon>Streptophyta</taxon>
        <taxon>Embryophyta</taxon>
        <taxon>Tracheophyta</taxon>
        <taxon>Spermatophyta</taxon>
        <taxon>Magnoliopsida</taxon>
        <taxon>eudicotyledons</taxon>
        <taxon>Gunneridae</taxon>
        <taxon>Pentapetalae</taxon>
        <taxon>rosids</taxon>
        <taxon>malvids</taxon>
        <taxon>Brassicales</taxon>
        <taxon>Brassicaceae</taxon>
        <taxon>Cardamineae</taxon>
        <taxon>Cardamine</taxon>
    </lineage>
</organism>
<evidence type="ECO:0008006" key="3">
    <source>
        <dbReference type="Google" id="ProtNLM"/>
    </source>
</evidence>
<sequence length="129" mass="15078">MEYARDKEYEIEGDKRTMTFGGHLAPPTRNMVSVARVMIPRNRGNQNGHDSEVLPPRVIGQKNPLARKFWKKITPVEMDERRAKGLCFNCEKIYTSGHICKPILFHIMPVKKEMTRMMNNSRKNVWSFL</sequence>
<protein>
    <recommendedName>
        <fullName evidence="3">BED-type domain-containing protein</fullName>
    </recommendedName>
</protein>
<dbReference type="EMBL" id="JBANAX010000042">
    <property type="protein sequence ID" value="KAL1225055.1"/>
    <property type="molecule type" value="Genomic_DNA"/>
</dbReference>
<comment type="caution">
    <text evidence="1">The sequence shown here is derived from an EMBL/GenBank/DDBJ whole genome shotgun (WGS) entry which is preliminary data.</text>
</comment>
<reference evidence="1 2" key="1">
    <citation type="submission" date="2024-04" db="EMBL/GenBank/DDBJ databases">
        <title>Genome assembly C_amara_ONT_v2.</title>
        <authorList>
            <person name="Yant L."/>
            <person name="Moore C."/>
            <person name="Slenker M."/>
        </authorList>
    </citation>
    <scope>NUCLEOTIDE SEQUENCE [LARGE SCALE GENOMIC DNA]</scope>
    <source>
        <tissue evidence="1">Leaf</tissue>
    </source>
</reference>
<dbReference type="Proteomes" id="UP001558713">
    <property type="component" value="Unassembled WGS sequence"/>
</dbReference>
<evidence type="ECO:0000313" key="1">
    <source>
        <dbReference type="EMBL" id="KAL1225055.1"/>
    </source>
</evidence>
<name>A0ABD1C6J3_CARAN</name>
<keyword evidence="2" id="KW-1185">Reference proteome</keyword>